<organism evidence="2">
    <name type="scientific">Arion vulgaris</name>
    <dbReference type="NCBI Taxonomy" id="1028688"/>
    <lineage>
        <taxon>Eukaryota</taxon>
        <taxon>Metazoa</taxon>
        <taxon>Spiralia</taxon>
        <taxon>Lophotrochozoa</taxon>
        <taxon>Mollusca</taxon>
        <taxon>Gastropoda</taxon>
        <taxon>Heterobranchia</taxon>
        <taxon>Euthyneura</taxon>
        <taxon>Panpulmonata</taxon>
        <taxon>Eupulmonata</taxon>
        <taxon>Stylommatophora</taxon>
        <taxon>Helicina</taxon>
        <taxon>Arionoidea</taxon>
        <taxon>Arionidae</taxon>
        <taxon>Arion</taxon>
    </lineage>
</organism>
<feature type="compositionally biased region" description="Polar residues" evidence="1">
    <location>
        <begin position="1"/>
        <end position="16"/>
    </location>
</feature>
<evidence type="ECO:0000256" key="1">
    <source>
        <dbReference type="SAM" id="MobiDB-lite"/>
    </source>
</evidence>
<feature type="non-terminal residue" evidence="2">
    <location>
        <position position="1"/>
    </location>
</feature>
<protein>
    <submittedName>
        <fullName evidence="2">Uncharacterized protein</fullName>
    </submittedName>
</protein>
<feature type="compositionally biased region" description="Low complexity" evidence="1">
    <location>
        <begin position="17"/>
        <end position="28"/>
    </location>
</feature>
<feature type="compositionally biased region" description="Polar residues" evidence="1">
    <location>
        <begin position="48"/>
        <end position="59"/>
    </location>
</feature>
<gene>
    <name evidence="2" type="primary">ORF56547</name>
</gene>
<evidence type="ECO:0000313" key="2">
    <source>
        <dbReference type="EMBL" id="CEK65866.1"/>
    </source>
</evidence>
<name>A0A0B6ZDD6_9EUPU</name>
<proteinExistence type="predicted"/>
<dbReference type="EMBL" id="HACG01019001">
    <property type="protein sequence ID" value="CEK65866.1"/>
    <property type="molecule type" value="Transcribed_RNA"/>
</dbReference>
<feature type="region of interest" description="Disordered" evidence="1">
    <location>
        <begin position="1"/>
        <end position="59"/>
    </location>
</feature>
<reference evidence="2" key="1">
    <citation type="submission" date="2014-12" db="EMBL/GenBank/DDBJ databases">
        <title>Insight into the proteome of Arion vulgaris.</title>
        <authorList>
            <person name="Aradska J."/>
            <person name="Bulat T."/>
            <person name="Smidak R."/>
            <person name="Sarate P."/>
            <person name="Gangsoo J."/>
            <person name="Sialana F."/>
            <person name="Bilban M."/>
            <person name="Lubec G."/>
        </authorList>
    </citation>
    <scope>NUCLEOTIDE SEQUENCE</scope>
    <source>
        <tissue evidence="2">Skin</tissue>
    </source>
</reference>
<accession>A0A0B6ZDD6</accession>
<sequence>GTSFAETFQRSKSPILSSTQTATSTSVSHQIPAPQTQRQQRMLKREQPQTGTPDFTQSL</sequence>
<dbReference type="AlphaFoldDB" id="A0A0B6ZDD6"/>